<reference evidence="2 3" key="1">
    <citation type="submission" date="2021-04" db="EMBL/GenBank/DDBJ databases">
        <authorList>
            <person name="Bliznina A."/>
        </authorList>
    </citation>
    <scope>NUCLEOTIDE SEQUENCE [LARGE SCALE GENOMIC DNA]</scope>
</reference>
<gene>
    <name evidence="2" type="ORF">OKIOD_LOCUS12687</name>
</gene>
<evidence type="ECO:0000256" key="1">
    <source>
        <dbReference type="SAM" id="MobiDB-lite"/>
    </source>
</evidence>
<feature type="compositionally biased region" description="Basic and acidic residues" evidence="1">
    <location>
        <begin position="37"/>
        <end position="71"/>
    </location>
</feature>
<proteinExistence type="predicted"/>
<name>A0ABN7SXD4_OIKDI</name>
<dbReference type="EMBL" id="OU015566">
    <property type="protein sequence ID" value="CAG5108715.1"/>
    <property type="molecule type" value="Genomic_DNA"/>
</dbReference>
<evidence type="ECO:0000313" key="2">
    <source>
        <dbReference type="EMBL" id="CAG5108715.1"/>
    </source>
</evidence>
<dbReference type="Proteomes" id="UP001158576">
    <property type="component" value="Chromosome 1"/>
</dbReference>
<evidence type="ECO:0000313" key="3">
    <source>
        <dbReference type="Proteomes" id="UP001158576"/>
    </source>
</evidence>
<accession>A0ABN7SXD4</accession>
<organism evidence="2 3">
    <name type="scientific">Oikopleura dioica</name>
    <name type="common">Tunicate</name>
    <dbReference type="NCBI Taxonomy" id="34765"/>
    <lineage>
        <taxon>Eukaryota</taxon>
        <taxon>Metazoa</taxon>
        <taxon>Chordata</taxon>
        <taxon>Tunicata</taxon>
        <taxon>Appendicularia</taxon>
        <taxon>Copelata</taxon>
        <taxon>Oikopleuridae</taxon>
        <taxon>Oikopleura</taxon>
    </lineage>
</organism>
<protein>
    <submittedName>
        <fullName evidence="2">Oidioi.mRNA.OKI2018_I69.chr1.g3922.t1.cds</fullName>
    </submittedName>
</protein>
<sequence>MLRKTFLLFRPGKKKYDREKRRSQRMKDVYASMLNSENRDGKQHPYSAAHEKMPKKPNSRERDFTKLPGIKEELPKGLRNEDLTGFARGIEIQRVFYDRDIYSIVGNCLWPKFIIKTIASS</sequence>
<keyword evidence="3" id="KW-1185">Reference proteome</keyword>
<feature type="region of interest" description="Disordered" evidence="1">
    <location>
        <begin position="34"/>
        <end position="71"/>
    </location>
</feature>